<comment type="caution">
    <text evidence="3">The sequence shown here is derived from an EMBL/GenBank/DDBJ whole genome shotgun (WGS) entry which is preliminary data.</text>
</comment>
<reference evidence="3" key="1">
    <citation type="submission" date="2021-02" db="EMBL/GenBank/DDBJ databases">
        <authorList>
            <person name="Nowell W R."/>
        </authorList>
    </citation>
    <scope>NUCLEOTIDE SEQUENCE</scope>
</reference>
<feature type="compositionally biased region" description="Polar residues" evidence="1">
    <location>
        <begin position="172"/>
        <end position="197"/>
    </location>
</feature>
<accession>A0A819LD34</accession>
<organism evidence="3 4">
    <name type="scientific">Rotaria sordida</name>
    <dbReference type="NCBI Taxonomy" id="392033"/>
    <lineage>
        <taxon>Eukaryota</taxon>
        <taxon>Metazoa</taxon>
        <taxon>Spiralia</taxon>
        <taxon>Gnathifera</taxon>
        <taxon>Rotifera</taxon>
        <taxon>Eurotatoria</taxon>
        <taxon>Bdelloidea</taxon>
        <taxon>Philodinida</taxon>
        <taxon>Philodinidae</taxon>
        <taxon>Rotaria</taxon>
    </lineage>
</organism>
<evidence type="ECO:0000313" key="2">
    <source>
        <dbReference type="EMBL" id="CAF1110711.1"/>
    </source>
</evidence>
<dbReference type="EMBL" id="CAJOAX010005866">
    <property type="protein sequence ID" value="CAF3962633.1"/>
    <property type="molecule type" value="Genomic_DNA"/>
</dbReference>
<feature type="compositionally biased region" description="Low complexity" evidence="1">
    <location>
        <begin position="9"/>
        <end position="18"/>
    </location>
</feature>
<proteinExistence type="predicted"/>
<gene>
    <name evidence="3" type="ORF">OTI717_LOCUS26988</name>
    <name evidence="2" type="ORF">RFH988_LOCUS19820</name>
</gene>
<dbReference type="Proteomes" id="UP000663882">
    <property type="component" value="Unassembled WGS sequence"/>
</dbReference>
<feature type="compositionally biased region" description="Polar residues" evidence="1">
    <location>
        <begin position="33"/>
        <end position="42"/>
    </location>
</feature>
<feature type="region of interest" description="Disordered" evidence="1">
    <location>
        <begin position="1"/>
        <end position="61"/>
    </location>
</feature>
<evidence type="ECO:0000256" key="1">
    <source>
        <dbReference type="SAM" id="MobiDB-lite"/>
    </source>
</evidence>
<dbReference type="AlphaFoldDB" id="A0A819LD34"/>
<evidence type="ECO:0000313" key="4">
    <source>
        <dbReference type="Proteomes" id="UP000663823"/>
    </source>
</evidence>
<name>A0A819LD34_9BILA</name>
<feature type="compositionally biased region" description="Basic residues" evidence="1">
    <location>
        <begin position="145"/>
        <end position="165"/>
    </location>
</feature>
<dbReference type="Proteomes" id="UP000663823">
    <property type="component" value="Unassembled WGS sequence"/>
</dbReference>
<feature type="region of interest" description="Disordered" evidence="1">
    <location>
        <begin position="138"/>
        <end position="197"/>
    </location>
</feature>
<protein>
    <submittedName>
        <fullName evidence="3">Uncharacterized protein</fullName>
    </submittedName>
</protein>
<sequence>MFASKQLVSSSSSSNPSSLHLPTVSKTNRQHYQHSSDLSYPSMSPIPPPPLPTTTTTTTTSENVSALKAKYIDYAMWLKASSRQNREPIFTHELLKHSLCQMGIDSTQAEQLVSTCSWYVYQFQKELEVDNEQHDPSIITENKISHRPSRRRYKKIRTTKSKRPIPPRENSSESATTITSTNKESIVSSGTSPSTRNKFSVLPAIQTSEHIISPRFRRVDFNNEQSIEGQKPSRWRSTILKTRILPKLRPSEIESSIDNRHDITPETTPIDLDLLSSQKTLQQHSGLPGSYHTRSILRKQTSSCSSVASTEIDNRRYRSKILTPASTIIDEIPLGTRSQRLFGGSECFAQIMNELEQQNID</sequence>
<dbReference type="OrthoDB" id="10025064at2759"/>
<dbReference type="EMBL" id="CAJNOO010001181">
    <property type="protein sequence ID" value="CAF1110711.1"/>
    <property type="molecule type" value="Genomic_DNA"/>
</dbReference>
<evidence type="ECO:0000313" key="3">
    <source>
        <dbReference type="EMBL" id="CAF3962633.1"/>
    </source>
</evidence>